<dbReference type="GO" id="GO:0006508">
    <property type="term" value="P:proteolysis"/>
    <property type="evidence" value="ECO:0007669"/>
    <property type="project" value="InterPro"/>
</dbReference>
<dbReference type="Pfam" id="PF00561">
    <property type="entry name" value="Abhydrolase_1"/>
    <property type="match status" value="1"/>
</dbReference>
<keyword evidence="5" id="KW-1185">Reference proteome</keyword>
<dbReference type="AlphaFoldDB" id="A0A9N8HJX2"/>
<evidence type="ECO:0000259" key="3">
    <source>
        <dbReference type="Pfam" id="PF00561"/>
    </source>
</evidence>
<feature type="region of interest" description="Disordered" evidence="1">
    <location>
        <begin position="1"/>
        <end position="50"/>
    </location>
</feature>
<dbReference type="GO" id="GO:0005737">
    <property type="term" value="C:cytoplasm"/>
    <property type="evidence" value="ECO:0007669"/>
    <property type="project" value="InterPro"/>
</dbReference>
<dbReference type="Gene3D" id="3.40.50.1820">
    <property type="entry name" value="alpha/beta hydrolase"/>
    <property type="match status" value="1"/>
</dbReference>
<evidence type="ECO:0000313" key="5">
    <source>
        <dbReference type="Proteomes" id="UP001153069"/>
    </source>
</evidence>
<dbReference type="EMBL" id="CAICTM010000691">
    <property type="protein sequence ID" value="CAB9515065.1"/>
    <property type="molecule type" value="Genomic_DNA"/>
</dbReference>
<keyword evidence="2" id="KW-0472">Membrane</keyword>
<keyword evidence="2" id="KW-0812">Transmembrane</keyword>
<organism evidence="4 5">
    <name type="scientific">Seminavis robusta</name>
    <dbReference type="NCBI Taxonomy" id="568900"/>
    <lineage>
        <taxon>Eukaryota</taxon>
        <taxon>Sar</taxon>
        <taxon>Stramenopiles</taxon>
        <taxon>Ochrophyta</taxon>
        <taxon>Bacillariophyta</taxon>
        <taxon>Bacillariophyceae</taxon>
        <taxon>Bacillariophycidae</taxon>
        <taxon>Naviculales</taxon>
        <taxon>Naviculaceae</taxon>
        <taxon>Seminavis</taxon>
    </lineage>
</organism>
<evidence type="ECO:0000313" key="4">
    <source>
        <dbReference type="EMBL" id="CAB9515065.1"/>
    </source>
</evidence>
<reference evidence="4" key="1">
    <citation type="submission" date="2020-06" db="EMBL/GenBank/DDBJ databases">
        <authorList>
            <consortium name="Plant Systems Biology data submission"/>
        </authorList>
    </citation>
    <scope>NUCLEOTIDE SEQUENCE</scope>
    <source>
        <strain evidence="4">D6</strain>
    </source>
</reference>
<comment type="caution">
    <text evidence="4">The sequence shown here is derived from an EMBL/GenBank/DDBJ whole genome shotgun (WGS) entry which is preliminary data.</text>
</comment>
<sequence>MTTPHHRHPVHSHAKATSSDGNDAATLEEGPAAKSEASPLVPSKSRTSAWQHHDHLSMMDEGVDSEQKQSFNLCGKWVMRPQLLPYRKEWWMLGLLLIVGLAVWGYNGISPHLKQHPHGVVFVEDAKEYRLDLPPDKDDGTASQDENVPLQLWFRVWGRVDGTGIPLLFVHGGPGNAIADYFGNSNQRFFGSKSDPADEDPFQFMVVEVDQRGTGNSQPSIRDGWQNMKYYEDISITKMVADFEVVRKFLGIDQWLVWGGSFGSTLAIYYGELYPNSCLGLVLRGIYLDTAEEVGVVYAKETYVDNPKRLHEFNILYQYAADYANDNQHGSDKEPLDPNDAERILRLYAEMITSGDKMAAWHWFVFENNLMELDPKRILDPYHIHEKYYRESLSVAFFETRLWLHGSYEFPTSDLLDETKIQQLTMPMWICQGQRDEVCPPQYARKFLDAVVKEDRSPQVVARFLNATHEDTDPAIATCLKLSLEEFVQHG</sequence>
<protein>
    <submittedName>
        <fullName evidence="4">Proline iminopeptidase</fullName>
    </submittedName>
</protein>
<dbReference type="InterPro" id="IPR029058">
    <property type="entry name" value="AB_hydrolase_fold"/>
</dbReference>
<name>A0A9N8HJX2_9STRA</name>
<dbReference type="InterPro" id="IPR005944">
    <property type="entry name" value="Pro_iminopeptidase"/>
</dbReference>
<feature type="compositionally biased region" description="Basic residues" evidence="1">
    <location>
        <begin position="1"/>
        <end position="14"/>
    </location>
</feature>
<evidence type="ECO:0000256" key="1">
    <source>
        <dbReference type="SAM" id="MobiDB-lite"/>
    </source>
</evidence>
<dbReference type="InterPro" id="IPR000073">
    <property type="entry name" value="AB_hydrolase_1"/>
</dbReference>
<proteinExistence type="predicted"/>
<dbReference type="GO" id="GO:0004177">
    <property type="term" value="F:aminopeptidase activity"/>
    <property type="evidence" value="ECO:0007669"/>
    <property type="project" value="UniProtKB-EC"/>
</dbReference>
<dbReference type="SUPFAM" id="SSF53474">
    <property type="entry name" value="alpha/beta-Hydrolases"/>
    <property type="match status" value="1"/>
</dbReference>
<accession>A0A9N8HJX2</accession>
<feature type="domain" description="AB hydrolase-1" evidence="3">
    <location>
        <begin position="166"/>
        <end position="292"/>
    </location>
</feature>
<gene>
    <name evidence="4" type="ORF">SEMRO_692_G188090.1</name>
</gene>
<feature type="transmembrane region" description="Helical" evidence="2">
    <location>
        <begin position="90"/>
        <end position="109"/>
    </location>
</feature>
<dbReference type="PANTHER" id="PTHR43722:SF1">
    <property type="entry name" value="PROLINE IMINOPEPTIDASE"/>
    <property type="match status" value="1"/>
</dbReference>
<keyword evidence="2" id="KW-1133">Transmembrane helix</keyword>
<evidence type="ECO:0000256" key="2">
    <source>
        <dbReference type="SAM" id="Phobius"/>
    </source>
</evidence>
<dbReference type="Proteomes" id="UP001153069">
    <property type="component" value="Unassembled WGS sequence"/>
</dbReference>
<dbReference type="PANTHER" id="PTHR43722">
    <property type="entry name" value="PROLINE IMINOPEPTIDASE"/>
    <property type="match status" value="1"/>
</dbReference>
<dbReference type="OrthoDB" id="10249433at2759"/>